<evidence type="ECO:0000256" key="2">
    <source>
        <dbReference type="SAM" id="Phobius"/>
    </source>
</evidence>
<proteinExistence type="predicted"/>
<keyword evidence="5" id="KW-1185">Reference proteome</keyword>
<dbReference type="Proteomes" id="UP000187166">
    <property type="component" value="Unassembled WGS sequence"/>
</dbReference>
<dbReference type="PROSITE" id="PS51781">
    <property type="entry name" value="SH3B"/>
    <property type="match status" value="1"/>
</dbReference>
<keyword evidence="2" id="KW-0812">Transmembrane</keyword>
<reference evidence="4 5" key="1">
    <citation type="journal article" date="2016" name="Appl. Environ. Microbiol.">
        <title>Function and Phylogeny of Bacterial Butyryl Coenzyme A:Acetate Transferases and Their Diversity in the Proximal Colon of Swine.</title>
        <authorList>
            <person name="Trachsel J."/>
            <person name="Bayles D.O."/>
            <person name="Looft T."/>
            <person name="Levine U.Y."/>
            <person name="Allen H.K."/>
        </authorList>
    </citation>
    <scope>NUCLEOTIDE SEQUENCE [LARGE SCALE GENOMIC DNA]</scope>
    <source>
        <strain evidence="4 5">35-6-1</strain>
    </source>
</reference>
<evidence type="ECO:0000313" key="5">
    <source>
        <dbReference type="Proteomes" id="UP000187166"/>
    </source>
</evidence>
<dbReference type="AlphaFoldDB" id="A0A1U7LZI8"/>
<protein>
    <submittedName>
        <fullName evidence="4">Peptide-binding protein</fullName>
    </submittedName>
</protein>
<dbReference type="STRING" id="1465756.BIV18_04345"/>
<evidence type="ECO:0000313" key="4">
    <source>
        <dbReference type="EMBL" id="OLR64804.1"/>
    </source>
</evidence>
<feature type="domain" description="SH3b" evidence="3">
    <location>
        <begin position="271"/>
        <end position="334"/>
    </location>
</feature>
<dbReference type="InterPro" id="IPR003646">
    <property type="entry name" value="SH3-like_bac-type"/>
</dbReference>
<dbReference type="InterPro" id="IPR026870">
    <property type="entry name" value="Zinc_ribbon_dom"/>
</dbReference>
<dbReference type="Gene3D" id="2.30.30.40">
    <property type="entry name" value="SH3 Domains"/>
    <property type="match status" value="1"/>
</dbReference>
<evidence type="ECO:0000259" key="3">
    <source>
        <dbReference type="PROSITE" id="PS51781"/>
    </source>
</evidence>
<name>A0A1U7LZI8_9FIRM</name>
<accession>A0A1U7LZI8</accession>
<sequence>MKCKNCGKENAEDASFCMECGHDLREDLDFSRTQKIKRDYDYEDEEKIVNNNSINDNSMGLKEKGIVFVFVVIGLIAFSLIFNFGFGKYKIKQLENSARANLEAKNYKEAREKYSQLYEKSSDKKYLDEINKIDKSMESKDLINKANQKFEGRNYESSLAYLKDFESDDEELKSKKDALVEKNYSAIKSEIAQLVANNNFSGAINRLNSYIAVDPENGEFKRMLEDVNSQKENSDKKDEDNSEILKEKARADELEAQIVRLKRVEASSLIDTYQFVTAGKANVRSGPGFDYGIEFTLYKGDSVYVYDTRRANGRTWCNIGNGWISYRTLNGEIK</sequence>
<keyword evidence="2" id="KW-0472">Membrane</keyword>
<dbReference type="Pfam" id="PF13240">
    <property type="entry name" value="Zn_Ribbon_1"/>
    <property type="match status" value="1"/>
</dbReference>
<feature type="coiled-coil region" evidence="1">
    <location>
        <begin position="237"/>
        <end position="264"/>
    </location>
</feature>
<keyword evidence="2" id="KW-1133">Transmembrane helix</keyword>
<keyword evidence="1" id="KW-0175">Coiled coil</keyword>
<feature type="transmembrane region" description="Helical" evidence="2">
    <location>
        <begin position="65"/>
        <end position="86"/>
    </location>
</feature>
<organism evidence="4 5">
    <name type="scientific">Peptoniphilus porci</name>
    <dbReference type="NCBI Taxonomy" id="2652280"/>
    <lineage>
        <taxon>Bacteria</taxon>
        <taxon>Bacillati</taxon>
        <taxon>Bacillota</taxon>
        <taxon>Tissierellia</taxon>
        <taxon>Tissierellales</taxon>
        <taxon>Peptoniphilaceae</taxon>
        <taxon>Peptoniphilus</taxon>
    </lineage>
</organism>
<comment type="caution">
    <text evidence="4">The sequence shown here is derived from an EMBL/GenBank/DDBJ whole genome shotgun (WGS) entry which is preliminary data.</text>
</comment>
<dbReference type="EMBL" id="MJIH01000001">
    <property type="protein sequence ID" value="OLR64804.1"/>
    <property type="molecule type" value="Genomic_DNA"/>
</dbReference>
<gene>
    <name evidence="4" type="ORF">BIV18_04345</name>
</gene>
<dbReference type="SMART" id="SM00287">
    <property type="entry name" value="SH3b"/>
    <property type="match status" value="1"/>
</dbReference>
<evidence type="ECO:0000256" key="1">
    <source>
        <dbReference type="SAM" id="Coils"/>
    </source>
</evidence>